<accession>A0ABV5TNM7</accession>
<dbReference type="RefSeq" id="WP_386161608.1">
    <property type="nucleotide sequence ID" value="NZ_JBHMBS010000024.1"/>
</dbReference>
<dbReference type="EMBL" id="JBHMBS010000024">
    <property type="protein sequence ID" value="MFB9680627.1"/>
    <property type="molecule type" value="Genomic_DNA"/>
</dbReference>
<evidence type="ECO:0000313" key="1">
    <source>
        <dbReference type="EMBL" id="MFB9680627.1"/>
    </source>
</evidence>
<proteinExistence type="predicted"/>
<name>A0ABV5TNM7_9ACTN</name>
<dbReference type="Proteomes" id="UP001589610">
    <property type="component" value="Unassembled WGS sequence"/>
</dbReference>
<comment type="caution">
    <text evidence="1">The sequence shown here is derived from an EMBL/GenBank/DDBJ whole genome shotgun (WGS) entry which is preliminary data.</text>
</comment>
<keyword evidence="2" id="KW-1185">Reference proteome</keyword>
<reference evidence="1 2" key="1">
    <citation type="submission" date="2024-09" db="EMBL/GenBank/DDBJ databases">
        <authorList>
            <person name="Sun Q."/>
            <person name="Mori K."/>
        </authorList>
    </citation>
    <scope>NUCLEOTIDE SEQUENCE [LARGE SCALE GENOMIC DNA]</scope>
    <source>
        <strain evidence="1 2">JCM 3028</strain>
    </source>
</reference>
<organism evidence="1 2">
    <name type="scientific">Streptosporangium vulgare</name>
    <dbReference type="NCBI Taxonomy" id="46190"/>
    <lineage>
        <taxon>Bacteria</taxon>
        <taxon>Bacillati</taxon>
        <taxon>Actinomycetota</taxon>
        <taxon>Actinomycetes</taxon>
        <taxon>Streptosporangiales</taxon>
        <taxon>Streptosporangiaceae</taxon>
        <taxon>Streptosporangium</taxon>
    </lineage>
</organism>
<protein>
    <submittedName>
        <fullName evidence="1">Uncharacterized protein</fullName>
    </submittedName>
</protein>
<evidence type="ECO:0000313" key="2">
    <source>
        <dbReference type="Proteomes" id="UP001589610"/>
    </source>
</evidence>
<sequence>MVLLLYDVPEPALAPLTYTTTVTSAALAGDAEKSIPSAAATVSHVMRTDLPIYFLP</sequence>
<gene>
    <name evidence="1" type="ORF">ACFFRH_34560</name>
</gene>